<organism evidence="1 2">
    <name type="scientific">Capnocytophaga canimorsus</name>
    <dbReference type="NCBI Taxonomy" id="28188"/>
    <lineage>
        <taxon>Bacteria</taxon>
        <taxon>Pseudomonadati</taxon>
        <taxon>Bacteroidota</taxon>
        <taxon>Flavobacteriia</taxon>
        <taxon>Flavobacteriales</taxon>
        <taxon>Flavobacteriaceae</taxon>
        <taxon>Capnocytophaga</taxon>
    </lineage>
</organism>
<evidence type="ECO:0000313" key="2">
    <source>
        <dbReference type="Proteomes" id="UP000044026"/>
    </source>
</evidence>
<proteinExistence type="predicted"/>
<dbReference type="Proteomes" id="UP000044026">
    <property type="component" value="Unassembled WGS sequence"/>
</dbReference>
<reference evidence="1 2" key="1">
    <citation type="submission" date="2015-01" db="EMBL/GenBank/DDBJ databases">
        <authorList>
            <person name="Xiang T."/>
            <person name="Song Y."/>
            <person name="Huang L."/>
            <person name="Wang B."/>
            <person name="Wu P."/>
        </authorList>
    </citation>
    <scope>NUCLEOTIDE SEQUENCE [LARGE SCALE GENOMIC DNA]</scope>
    <source>
        <strain evidence="1 2">Cc12</strain>
    </source>
</reference>
<gene>
    <name evidence="1" type="ORF">CCAN12_750031</name>
</gene>
<sequence>MLTPAMVPPVAIIRTFGFCPKTTTDVDNNTINAMLLKKFIILLFLTQFHLSWLLTKLKFSHPKKSSFKSTIKVNYFTDKSNIKRYFYIIF</sequence>
<name>A0A0B7HK82_9FLAO</name>
<protein>
    <submittedName>
        <fullName evidence="1">Uncharacterized protein</fullName>
    </submittedName>
</protein>
<dbReference type="EMBL" id="CDOE01000073">
    <property type="protein sequence ID" value="CEN39074.1"/>
    <property type="molecule type" value="Genomic_DNA"/>
</dbReference>
<accession>A0A0B7HK82</accession>
<dbReference type="AlphaFoldDB" id="A0A0B7HK82"/>
<evidence type="ECO:0000313" key="1">
    <source>
        <dbReference type="EMBL" id="CEN39074.1"/>
    </source>
</evidence>